<comment type="subcellular location">
    <subcellularLocation>
        <location evidence="1">Membrane</location>
        <topology evidence="1">Multi-pass membrane protein</topology>
    </subcellularLocation>
</comment>
<dbReference type="OrthoDB" id="3711263at2"/>
<sequence>MPNIYRQLNAIGLLAVTAILGFAFIAQFVDHELPCPLCLLQRVGFVGVMAGLFMNVSLGNKPVHYSLATLAAIFGAVAALRQTSLHVLPGTPAYGSDFFSLHFYTWAFICFMIIIFGLAIVSACRAQYDNIEGFIPFKQQSTLAKIALIAAVAVVLLNALATFAECGPLQCPDNPIQYWLFNL</sequence>
<gene>
    <name evidence="6" type="ORF">EDC56_0973</name>
</gene>
<comment type="caution">
    <text evidence="6">The sequence shown here is derived from an EMBL/GenBank/DDBJ whole genome shotgun (WGS) entry which is preliminary data.</text>
</comment>
<evidence type="ECO:0000256" key="4">
    <source>
        <dbReference type="ARBA" id="ARBA00023136"/>
    </source>
</evidence>
<keyword evidence="3 5" id="KW-1133">Transmembrane helix</keyword>
<dbReference type="SUPFAM" id="SSF158442">
    <property type="entry name" value="DsbB-like"/>
    <property type="match status" value="1"/>
</dbReference>
<keyword evidence="4 5" id="KW-0472">Membrane</keyword>
<dbReference type="InterPro" id="IPR003752">
    <property type="entry name" value="DiS_bond_form_DsbB/BdbC"/>
</dbReference>
<dbReference type="Pfam" id="PF02600">
    <property type="entry name" value="DsbB"/>
    <property type="match status" value="1"/>
</dbReference>
<dbReference type="RefSeq" id="WP_123711349.1">
    <property type="nucleotide sequence ID" value="NZ_RKHR01000003.1"/>
</dbReference>
<reference evidence="6 7" key="1">
    <citation type="submission" date="2018-11" db="EMBL/GenBank/DDBJ databases">
        <title>Genomic Encyclopedia of Type Strains, Phase IV (KMG-IV): sequencing the most valuable type-strain genomes for metagenomic binning, comparative biology and taxonomic classification.</title>
        <authorList>
            <person name="Goeker M."/>
        </authorList>
    </citation>
    <scope>NUCLEOTIDE SEQUENCE [LARGE SCALE GENOMIC DNA]</scope>
    <source>
        <strain evidence="6 7">DSM 100316</strain>
    </source>
</reference>
<keyword evidence="7" id="KW-1185">Reference proteome</keyword>
<name>A0A3N2E004_9GAMM</name>
<evidence type="ECO:0000256" key="2">
    <source>
        <dbReference type="ARBA" id="ARBA00022692"/>
    </source>
</evidence>
<dbReference type="EMBL" id="RKHR01000003">
    <property type="protein sequence ID" value="ROS05443.1"/>
    <property type="molecule type" value="Genomic_DNA"/>
</dbReference>
<feature type="transmembrane region" description="Helical" evidence="5">
    <location>
        <begin position="142"/>
        <end position="164"/>
    </location>
</feature>
<evidence type="ECO:0000256" key="1">
    <source>
        <dbReference type="ARBA" id="ARBA00004141"/>
    </source>
</evidence>
<feature type="transmembrane region" description="Helical" evidence="5">
    <location>
        <begin position="39"/>
        <end position="58"/>
    </location>
</feature>
<accession>A0A3N2E004</accession>
<proteinExistence type="predicted"/>
<dbReference type="GO" id="GO:0016020">
    <property type="term" value="C:membrane"/>
    <property type="evidence" value="ECO:0007669"/>
    <property type="project" value="UniProtKB-SubCell"/>
</dbReference>
<organism evidence="6 7">
    <name type="scientific">Sinobacterium caligoides</name>
    <dbReference type="NCBI Taxonomy" id="933926"/>
    <lineage>
        <taxon>Bacteria</taxon>
        <taxon>Pseudomonadati</taxon>
        <taxon>Pseudomonadota</taxon>
        <taxon>Gammaproteobacteria</taxon>
        <taxon>Cellvibrionales</taxon>
        <taxon>Spongiibacteraceae</taxon>
        <taxon>Sinobacterium</taxon>
    </lineage>
</organism>
<dbReference type="Gene3D" id="1.20.1550.10">
    <property type="entry name" value="DsbB-like"/>
    <property type="match status" value="1"/>
</dbReference>
<evidence type="ECO:0000313" key="7">
    <source>
        <dbReference type="Proteomes" id="UP000275394"/>
    </source>
</evidence>
<protein>
    <submittedName>
        <fullName evidence="6">Disulfide bond formation protein DsbB</fullName>
    </submittedName>
</protein>
<keyword evidence="2 5" id="KW-0812">Transmembrane</keyword>
<feature type="transmembrane region" description="Helical" evidence="5">
    <location>
        <begin position="103"/>
        <end position="121"/>
    </location>
</feature>
<dbReference type="GO" id="GO:0015035">
    <property type="term" value="F:protein-disulfide reductase activity"/>
    <property type="evidence" value="ECO:0007669"/>
    <property type="project" value="InterPro"/>
</dbReference>
<evidence type="ECO:0000313" key="6">
    <source>
        <dbReference type="EMBL" id="ROS05443.1"/>
    </source>
</evidence>
<dbReference type="InterPro" id="IPR023380">
    <property type="entry name" value="DsbB-like_sf"/>
</dbReference>
<evidence type="ECO:0000256" key="5">
    <source>
        <dbReference type="SAM" id="Phobius"/>
    </source>
</evidence>
<dbReference type="GO" id="GO:0006457">
    <property type="term" value="P:protein folding"/>
    <property type="evidence" value="ECO:0007669"/>
    <property type="project" value="InterPro"/>
</dbReference>
<feature type="transmembrane region" description="Helical" evidence="5">
    <location>
        <begin position="7"/>
        <end position="27"/>
    </location>
</feature>
<dbReference type="AlphaFoldDB" id="A0A3N2E004"/>
<evidence type="ECO:0000256" key="3">
    <source>
        <dbReference type="ARBA" id="ARBA00022989"/>
    </source>
</evidence>
<dbReference type="Proteomes" id="UP000275394">
    <property type="component" value="Unassembled WGS sequence"/>
</dbReference>
<feature type="transmembrane region" description="Helical" evidence="5">
    <location>
        <begin position="65"/>
        <end position="83"/>
    </location>
</feature>